<protein>
    <submittedName>
        <fullName evidence="2">Uncharacterized protein</fullName>
    </submittedName>
</protein>
<keyword evidence="3" id="KW-1185">Reference proteome</keyword>
<accession>A0ABR3NT45</accession>
<evidence type="ECO:0000313" key="2">
    <source>
        <dbReference type="EMBL" id="KAL1280183.1"/>
    </source>
</evidence>
<evidence type="ECO:0000313" key="3">
    <source>
        <dbReference type="Proteomes" id="UP001558613"/>
    </source>
</evidence>
<evidence type="ECO:0000256" key="1">
    <source>
        <dbReference type="SAM" id="MobiDB-lite"/>
    </source>
</evidence>
<gene>
    <name evidence="2" type="ORF">QQF64_014783</name>
</gene>
<organism evidence="2 3">
    <name type="scientific">Cirrhinus molitorella</name>
    <name type="common">mud carp</name>
    <dbReference type="NCBI Taxonomy" id="172907"/>
    <lineage>
        <taxon>Eukaryota</taxon>
        <taxon>Metazoa</taxon>
        <taxon>Chordata</taxon>
        <taxon>Craniata</taxon>
        <taxon>Vertebrata</taxon>
        <taxon>Euteleostomi</taxon>
        <taxon>Actinopterygii</taxon>
        <taxon>Neopterygii</taxon>
        <taxon>Teleostei</taxon>
        <taxon>Ostariophysi</taxon>
        <taxon>Cypriniformes</taxon>
        <taxon>Cyprinidae</taxon>
        <taxon>Labeoninae</taxon>
        <taxon>Labeonini</taxon>
        <taxon>Cirrhinus</taxon>
    </lineage>
</organism>
<comment type="caution">
    <text evidence="2">The sequence shown here is derived from an EMBL/GenBank/DDBJ whole genome shotgun (WGS) entry which is preliminary data.</text>
</comment>
<proteinExistence type="predicted"/>
<dbReference type="EMBL" id="JAYMGO010000002">
    <property type="protein sequence ID" value="KAL1280183.1"/>
    <property type="molecule type" value="Genomic_DNA"/>
</dbReference>
<name>A0ABR3NT45_9TELE</name>
<feature type="compositionally biased region" description="Basic and acidic residues" evidence="1">
    <location>
        <begin position="1"/>
        <end position="17"/>
    </location>
</feature>
<dbReference type="Proteomes" id="UP001558613">
    <property type="component" value="Unassembled WGS sequence"/>
</dbReference>
<sequence>MLPCKRERVQRERERASPETFGGPSAMRSSPPCSAGAAGALGYLENINDSKQPEELPGESDASRSMEQGDLLRGARREPWALKTGPLA</sequence>
<feature type="region of interest" description="Disordered" evidence="1">
    <location>
        <begin position="1"/>
        <end position="88"/>
    </location>
</feature>
<reference evidence="2 3" key="1">
    <citation type="submission" date="2023-09" db="EMBL/GenBank/DDBJ databases">
        <authorList>
            <person name="Wang M."/>
        </authorList>
    </citation>
    <scope>NUCLEOTIDE SEQUENCE [LARGE SCALE GENOMIC DNA]</scope>
    <source>
        <strain evidence="2">GT-2023</strain>
        <tissue evidence="2">Liver</tissue>
    </source>
</reference>